<gene>
    <name evidence="1" type="ORF">PGT21_022448</name>
    <name evidence="2" type="ORF">PGTUg99_011944</name>
</gene>
<name>A0A5B0RKB8_PUCGR</name>
<evidence type="ECO:0000313" key="4">
    <source>
        <dbReference type="Proteomes" id="UP000325313"/>
    </source>
</evidence>
<accession>A0A5B0RKB8</accession>
<organism evidence="2 4">
    <name type="scientific">Puccinia graminis f. sp. tritici</name>
    <dbReference type="NCBI Taxonomy" id="56615"/>
    <lineage>
        <taxon>Eukaryota</taxon>
        <taxon>Fungi</taxon>
        <taxon>Dikarya</taxon>
        <taxon>Basidiomycota</taxon>
        <taxon>Pucciniomycotina</taxon>
        <taxon>Pucciniomycetes</taxon>
        <taxon>Pucciniales</taxon>
        <taxon>Pucciniaceae</taxon>
        <taxon>Puccinia</taxon>
    </lineage>
</organism>
<dbReference type="AlphaFoldDB" id="A0A5B0RKB8"/>
<sequence>MSQLGTWIRKLAGRSQRTNVEGADLLAKKQIRTRSTGDRSQQITKASQYYVLLLKWPGADCDLAIYEHFVKDGA</sequence>
<dbReference type="EMBL" id="VSWC01000171">
    <property type="protein sequence ID" value="KAA1070730.1"/>
    <property type="molecule type" value="Genomic_DNA"/>
</dbReference>
<dbReference type="Proteomes" id="UP000325313">
    <property type="component" value="Unassembled WGS sequence"/>
</dbReference>
<dbReference type="Proteomes" id="UP000324748">
    <property type="component" value="Unassembled WGS sequence"/>
</dbReference>
<comment type="caution">
    <text evidence="2">The sequence shown here is derived from an EMBL/GenBank/DDBJ whole genome shotgun (WGS) entry which is preliminary data.</text>
</comment>
<evidence type="ECO:0000313" key="2">
    <source>
        <dbReference type="EMBL" id="KAA1125742.1"/>
    </source>
</evidence>
<proteinExistence type="predicted"/>
<evidence type="ECO:0000313" key="1">
    <source>
        <dbReference type="EMBL" id="KAA1070730.1"/>
    </source>
</evidence>
<protein>
    <submittedName>
        <fullName evidence="2">Uncharacterized protein</fullName>
    </submittedName>
</protein>
<dbReference type="EMBL" id="VDEP01000175">
    <property type="protein sequence ID" value="KAA1125742.1"/>
    <property type="molecule type" value="Genomic_DNA"/>
</dbReference>
<evidence type="ECO:0000313" key="3">
    <source>
        <dbReference type="Proteomes" id="UP000324748"/>
    </source>
</evidence>
<keyword evidence="3" id="KW-1185">Reference proteome</keyword>
<reference evidence="3 4" key="1">
    <citation type="submission" date="2019-05" db="EMBL/GenBank/DDBJ databases">
        <title>Emergence of the Ug99 lineage of the wheat stem rust pathogen through somatic hybridization.</title>
        <authorList>
            <person name="Li F."/>
            <person name="Upadhyaya N.M."/>
            <person name="Sperschneider J."/>
            <person name="Matny O."/>
            <person name="Nguyen-Phuc H."/>
            <person name="Mago R."/>
            <person name="Raley C."/>
            <person name="Miller M.E."/>
            <person name="Silverstein K.A.T."/>
            <person name="Henningsen E."/>
            <person name="Hirsch C.D."/>
            <person name="Visser B."/>
            <person name="Pretorius Z.A."/>
            <person name="Steffenson B.J."/>
            <person name="Schwessinger B."/>
            <person name="Dodds P.N."/>
            <person name="Figueroa M."/>
        </authorList>
    </citation>
    <scope>NUCLEOTIDE SEQUENCE [LARGE SCALE GENOMIC DNA]</scope>
    <source>
        <strain evidence="1">21-0</strain>
        <strain evidence="2 4">Ug99</strain>
    </source>
</reference>